<feature type="compositionally biased region" description="Basic residues" evidence="14">
    <location>
        <begin position="976"/>
        <end position="991"/>
    </location>
</feature>
<evidence type="ECO:0000259" key="18">
    <source>
        <dbReference type="PROSITE" id="PS51614"/>
    </source>
</evidence>
<dbReference type="InterPro" id="IPR019791">
    <property type="entry name" value="Haem_peroxidase_animal"/>
</dbReference>
<feature type="compositionally biased region" description="Basic and acidic residues" evidence="14">
    <location>
        <begin position="775"/>
        <end position="794"/>
    </location>
</feature>
<feature type="compositionally biased region" description="Basic and acidic residues" evidence="14">
    <location>
        <begin position="869"/>
        <end position="878"/>
    </location>
</feature>
<dbReference type="EMBL" id="CADEPI010000090">
    <property type="protein sequence ID" value="CAB3373840.1"/>
    <property type="molecule type" value="Genomic_DNA"/>
</dbReference>
<evidence type="ECO:0000256" key="9">
    <source>
        <dbReference type="ARBA" id="ARBA00022833"/>
    </source>
</evidence>
<dbReference type="InterPro" id="IPR029063">
    <property type="entry name" value="SAM-dependent_MTases_sf"/>
</dbReference>
<dbReference type="GO" id="GO:0032259">
    <property type="term" value="P:methylation"/>
    <property type="evidence" value="ECO:0007669"/>
    <property type="project" value="UniProtKB-KW"/>
</dbReference>
<dbReference type="SUPFAM" id="SSF57850">
    <property type="entry name" value="RING/U-box"/>
    <property type="match status" value="1"/>
</dbReference>
<feature type="domain" description="RING-type" evidence="15">
    <location>
        <begin position="258"/>
        <end position="299"/>
    </location>
</feature>
<feature type="compositionally biased region" description="Low complexity" evidence="14">
    <location>
        <begin position="577"/>
        <end position="586"/>
    </location>
</feature>
<evidence type="ECO:0000256" key="6">
    <source>
        <dbReference type="ARBA" id="ARBA00022617"/>
    </source>
</evidence>
<keyword evidence="20" id="KW-1185">Reference proteome</keyword>
<feature type="binding site" description="axial binding residue" evidence="11">
    <location>
        <position position="2220"/>
    </location>
    <ligand>
        <name>heme b</name>
        <dbReference type="ChEBI" id="CHEBI:60344"/>
    </ligand>
    <ligandPart>
        <name>Fe</name>
        <dbReference type="ChEBI" id="CHEBI:18248"/>
    </ligandPart>
</feature>
<dbReference type="PANTHER" id="PTHR11475">
    <property type="entry name" value="OXIDASE/PEROXIDASE"/>
    <property type="match status" value="1"/>
</dbReference>
<feature type="binding site" evidence="13">
    <location>
        <position position="1182"/>
    </location>
    <ligand>
        <name>S-adenosyl-L-methionine</name>
        <dbReference type="ChEBI" id="CHEBI:59789"/>
    </ligand>
</feature>
<dbReference type="InterPro" id="IPR025807">
    <property type="entry name" value="Adrift-typ_MeTrfase"/>
</dbReference>
<dbReference type="GO" id="GO:0006979">
    <property type="term" value="P:response to oxidative stress"/>
    <property type="evidence" value="ECO:0007669"/>
    <property type="project" value="InterPro"/>
</dbReference>
<evidence type="ECO:0000256" key="4">
    <source>
        <dbReference type="ARBA" id="ARBA00022525"/>
    </source>
</evidence>
<dbReference type="PROSITE" id="PS51614">
    <property type="entry name" value="SAM_MT_ADRIFT"/>
    <property type="match status" value="1"/>
</dbReference>
<feature type="compositionally biased region" description="Basic residues" evidence="14">
    <location>
        <begin position="516"/>
        <end position="535"/>
    </location>
</feature>
<feature type="region of interest" description="Disordered" evidence="14">
    <location>
        <begin position="692"/>
        <end position="755"/>
    </location>
</feature>
<reference evidence="19 20" key="1">
    <citation type="submission" date="2020-04" db="EMBL/GenBank/DDBJ databases">
        <authorList>
            <person name="Alioto T."/>
            <person name="Alioto T."/>
            <person name="Gomez Garrido J."/>
        </authorList>
    </citation>
    <scope>NUCLEOTIDE SEQUENCE [LARGE SCALE GENOMIC DNA]</scope>
</reference>
<dbReference type="CDD" id="cd16620">
    <property type="entry name" value="vRING-HC-C4C4_RBBP6"/>
    <property type="match status" value="1"/>
</dbReference>
<feature type="region of interest" description="Disordered" evidence="14">
    <location>
        <begin position="931"/>
        <end position="1049"/>
    </location>
</feature>
<dbReference type="InterPro" id="IPR010255">
    <property type="entry name" value="Haem_peroxidase_sf"/>
</dbReference>
<sequence length="2565" mass="291401">MSVHYKFKTALDFDTVTFDGLHISVGDFKKAVCQQKRVGKSTDFDLQVTNAQTKEVYADDGTLIPKNTSLIVARVPLTAHQKRIWAREAAASSQALNKATADDGLDHGHSRLARAVDLSRVDASEEDKIKAMMSQATSDYDPSNYVRIKGSGQVGEVPMHYRCHRCHQSGHWIKNCPLNRESGETVAEIKKSTGIPRSFMVPVEGPMVPGAMITPLGGFAVPAIDREAYLEQQKEKPTLREDECPAEVKPDLPEDLVCSICEDLLTDAVMIPCCGNSFCDECIRTTLLDSEDHECPDCKDKGVSPDTLLPNRFLRTSVAKFRNDTGYIRPLHHQIELPPIQMPSPVAKVEEEQEEPTKLESSSSLTPKSEDLDQEKSPDSRSEERSRSSRSPTRRRYREDTPIHDEPQVAINPMPPQTHLLETPVGIHTAYNAPPPPGVDDHFVPNYPPPSIRPGTMGYGQRPYRAPYYGRRDNEYAYPYDGRPPFRQQRFERPPVIEDPLEAFNRILRAKDEQRRRRRDRSFSPRQKRRSRSPRSRSPLLRRSSPPPLMTVRRKSPAKKFSRSRSRSPIARRARSRSFSLSPSPSRHLRPLLPRPRHSRSRSPMRYMPEKYTERPDKHMDRIDNYMDRGLKYVGRQEKYMDRNVERADKFLDRNDKYVERLDKYYDKPPEKYVDKFVTEKYAERPEKFVERSEKFVDRPEKHSRSRIDEHKSSKHREKERLTVAYPEEREFHREVESTERLHREPEKPLEDKAESLKKCIEDYRTLINIKKAKHESTKKSSSETEDKPKEVKVKEKKKRRESVGTKKKKHKEKDKEKKKKTKAPKSTKGDEDEDKQQGEAPDTTTAEEEPKEDVPGLAKEVEVEQPIAEDKAEELVKPEIMPEPSKWEKSEDEAENSRDEPDKNLEEEKSVTVEVLKRAENAIFKKAINAIRPERKVFLDSKSSEDIHVNITVEDVPKKAEKRKSTDEQEIETVKKKHKKDKKKKTKKKSSSSSSNSSSDSEVHKKKKKKKKAKKSKKKKHHTSEESDSSSEEEKKPRKKSKKKKSKNTMDFAVESHFNKIVHLLDKSDKLNVNEFFDQNVFRGRSEFGEVRENLKTQLTLTKSSISETVRCCLEEWHSHTNSTYLGGKFYQILKTFDVVTNAGSEEFSSLHLCEAPGAFITSLNHFLQLNSENEENRTKWRWRATTLNPHYEGHPGLEMVSDDRFIIKTLENWDFGPDGLGDLKNSETGKHLADLGPFNLVTADGSVDCQDNPGEQENTVASLLACETTTALSALAIGGNFVIKTFTWFEWSSWSLMSLLCHCFEAVTAIKPVCSKEGNSEVYLVCLNFQGLPKEVTSLLWDHYGEPLNVENIPEKISKRILEASTFFNELQHSAIKSNLKYFQNPKIYRTAKMNINCMQNEIASSFLERFDLSYPVQNTICVPAPDGINFIVGRLWKKSIWNSLQALGLGQKFVLNGFNLFTLLDVGMLVLLRQDFEQCVLTEVTPGGSTFEFTGFKGASAKLESALICDEVNEKEQQLLEVVPLSSILDSDLHPLVERANQQTVLRLAQATLALLPENRGPGGVRPSGAAKSSSKVRLLLLLWLTGPACALSLPPFLSRLFDFSQGHEARSDTQPVTPNSYLTSTAPIPEPAEVEREWVPLAPIPPSAPTSTPWVAETTTPTTAELASDPTWLPVPSLPANVSSGFDAQARLPQRDDPIEAEEDPFYAEWQLVPIQEATNAPWAAQVIPKFAPSRPFPPKSPPRDWLNTPDEVRPEPEPQPFPGLVPQAEPAPFNPVSSVIVKEASDFGVERMLQLYNITEPRLYNDGMYLPKKSPGALVASFNWQSSKAAPLARYAHATLHASQHLRASIFRFNVKQASPATTLLRECPLRKTDFPCSRTPQRFRSADGRCNNARFPNRGSPFTPYRRLLAAAYNDGIQEVRRSVTGAELPSARTISMAVLRDPQNKQVVDSDSKVSHLLMQWGQFLDHDMVATPQSHGFNGSVPQCCKADNSGELHPSQRHPECYPIPVDPSDSHYSRRGVRCLHFVRSAPAPREDCGFGWREQANAVTSYLDGSTIYGSSEDRQLELRLFHRGQLNTMPGKKSKPLLPPAPPDEQSVCRSSKRNPCLKAGDLRANEQPGLTSLHILFLREHNRIASLLHELNPGWSDEQLFQETRKIVIAEIQHITLKEFLPLVLGPDVYKVFEFNASHPGYDENMDPTIPNAFAAAAYRFGHSLVQDKLWRCNALHQRLQHNKTLHQEMAQPGVVMAANTPERLIIGMSRQLARNADHTISRELTDHLFETPEFNPGLDLAAMNIQRGRDHGLQSYNSWREPCGLRRIDKWEDLTYVMSQRHAALLPQLYNHVDDIDLFVGGMGEKAVPGGLVGPTFACIIGQTFADLRVGDRMWYEAENEMSSFTPKQLNEIKKSNLARIMCENLEGLLTVTRFPMSAHSVINNSYVQCSNKKKIKELNLSLWKEIIPSDDSPIVVVQKPRPSAAKPKPQKQPSWTQMLINRFRPNRNRPKRPNRNRPKRPNSKLKEGGEDDILEGFAVETYVLRSRRFEKDDPWPVVEIPKPNFR</sequence>
<dbReference type="Gene3D" id="4.10.60.10">
    <property type="entry name" value="Zinc finger, CCHC-type"/>
    <property type="match status" value="1"/>
</dbReference>
<feature type="domain" description="DWNN" evidence="17">
    <location>
        <begin position="3"/>
        <end position="76"/>
    </location>
</feature>
<name>A0A8S1CVD7_9INSE</name>
<dbReference type="Gene3D" id="3.10.20.90">
    <property type="entry name" value="Phosphatidylinositol 3-kinase Catalytic Subunit, Chain A, domain 1"/>
    <property type="match status" value="1"/>
</dbReference>
<dbReference type="InterPro" id="IPR001841">
    <property type="entry name" value="Znf_RING"/>
</dbReference>
<comment type="subcellular location">
    <subcellularLocation>
        <location evidence="1">Secreted</location>
    </subcellularLocation>
</comment>
<feature type="compositionally biased region" description="Basic residues" evidence="14">
    <location>
        <begin position="795"/>
        <end position="826"/>
    </location>
</feature>
<feature type="compositionally biased region" description="Basic residues" evidence="14">
    <location>
        <begin position="1005"/>
        <end position="1023"/>
    </location>
</feature>
<dbReference type="Gene3D" id="3.40.50.12760">
    <property type="match status" value="1"/>
</dbReference>
<evidence type="ECO:0000256" key="8">
    <source>
        <dbReference type="ARBA" id="ARBA00022771"/>
    </source>
</evidence>
<dbReference type="InterPro" id="IPR037120">
    <property type="entry name" value="Haem_peroxidase_sf_animal"/>
</dbReference>
<keyword evidence="5" id="KW-0575">Peroxidase</keyword>
<evidence type="ECO:0000259" key="15">
    <source>
        <dbReference type="PROSITE" id="PS50089"/>
    </source>
</evidence>
<keyword evidence="4" id="KW-0964">Secreted</keyword>
<feature type="compositionally biased region" description="Basic and acidic residues" evidence="14">
    <location>
        <begin position="886"/>
        <end position="911"/>
    </location>
</feature>
<organism evidence="19 20">
    <name type="scientific">Cloeon dipterum</name>
    <dbReference type="NCBI Taxonomy" id="197152"/>
    <lineage>
        <taxon>Eukaryota</taxon>
        <taxon>Metazoa</taxon>
        <taxon>Ecdysozoa</taxon>
        <taxon>Arthropoda</taxon>
        <taxon>Hexapoda</taxon>
        <taxon>Insecta</taxon>
        <taxon>Pterygota</taxon>
        <taxon>Palaeoptera</taxon>
        <taxon>Ephemeroptera</taxon>
        <taxon>Pisciforma</taxon>
        <taxon>Baetidae</taxon>
        <taxon>Cloeon</taxon>
    </lineage>
</organism>
<dbReference type="SUPFAM" id="SSF53335">
    <property type="entry name" value="S-adenosyl-L-methionine-dependent methyltransferases"/>
    <property type="match status" value="1"/>
</dbReference>
<feature type="binding site" evidence="13">
    <location>
        <position position="1159"/>
    </location>
    <ligand>
        <name>S-adenosyl-L-methionine</name>
        <dbReference type="ChEBI" id="CHEBI:59789"/>
    </ligand>
</feature>
<evidence type="ECO:0000256" key="13">
    <source>
        <dbReference type="PROSITE-ProRule" id="PRU00946"/>
    </source>
</evidence>
<keyword evidence="5" id="KW-0560">Oxidoreductase</keyword>
<feature type="compositionally biased region" description="Low complexity" evidence="14">
    <location>
        <begin position="992"/>
        <end position="1001"/>
    </location>
</feature>
<dbReference type="GO" id="GO:0120550">
    <property type="term" value="F:methyltransferase cap2 activity"/>
    <property type="evidence" value="ECO:0007669"/>
    <property type="project" value="UniProtKB-EC"/>
</dbReference>
<keyword evidence="9" id="KW-0862">Zinc</keyword>
<evidence type="ECO:0000256" key="12">
    <source>
        <dbReference type="PROSITE-ProRule" id="PRU00047"/>
    </source>
</evidence>
<keyword evidence="11" id="KW-0479">Metal-binding</keyword>
<evidence type="ECO:0000313" key="19">
    <source>
        <dbReference type="EMBL" id="CAB3373840.1"/>
    </source>
</evidence>
<feature type="compositionally biased region" description="Basic and acidic residues" evidence="14">
    <location>
        <begin position="397"/>
        <end position="407"/>
    </location>
</feature>
<dbReference type="Proteomes" id="UP000494165">
    <property type="component" value="Unassembled WGS sequence"/>
</dbReference>
<feature type="region of interest" description="Disordered" evidence="14">
    <location>
        <begin position="336"/>
        <end position="416"/>
    </location>
</feature>
<dbReference type="InterPro" id="IPR013083">
    <property type="entry name" value="Znf_RING/FYVE/PHD"/>
</dbReference>
<dbReference type="PROSITE" id="PS50089">
    <property type="entry name" value="ZF_RING_2"/>
    <property type="match status" value="1"/>
</dbReference>
<keyword evidence="13" id="KW-0489">Methyltransferase</keyword>
<accession>A0A8S1CVD7</accession>
<proteinExistence type="predicted"/>
<dbReference type="SMART" id="SM00184">
    <property type="entry name" value="RING"/>
    <property type="match status" value="1"/>
</dbReference>
<comment type="catalytic activity">
    <reaction evidence="10">
        <text>a 5'-end (N(7)-methyl 5'-triphosphoguanosine)-(2'-O-methyl-ribonucleoside)-(ribonucleotide) in mRNA + S-adenosyl-L-methionine = a 5'-end (N(7)-methyl 5'-triphosphoguanosine)-(2'-O-methyl-ribonucleoside)-(2'-O-methyl-ribonucleotide) in mRNA + S-adenosyl-L-homocysteine + H(+)</text>
        <dbReference type="Rhea" id="RHEA:67024"/>
        <dbReference type="Rhea" id="RHEA-COMP:17169"/>
        <dbReference type="Rhea" id="RHEA-COMP:17170"/>
        <dbReference type="ChEBI" id="CHEBI:15378"/>
        <dbReference type="ChEBI" id="CHEBI:57856"/>
        <dbReference type="ChEBI" id="CHEBI:59789"/>
        <dbReference type="ChEBI" id="CHEBI:167612"/>
        <dbReference type="ChEBI" id="CHEBI:167614"/>
        <dbReference type="EC" id="2.1.1.296"/>
    </reaction>
</comment>
<dbReference type="Gene3D" id="1.10.640.10">
    <property type="entry name" value="Haem peroxidase domain superfamily, animal type"/>
    <property type="match status" value="1"/>
</dbReference>
<dbReference type="Pfam" id="PF08783">
    <property type="entry name" value="DWNN"/>
    <property type="match status" value="1"/>
</dbReference>
<feature type="region of interest" description="Disordered" evidence="14">
    <location>
        <begin position="2084"/>
        <end position="2108"/>
    </location>
</feature>
<protein>
    <recommendedName>
        <fullName evidence="3">Cap-specific mRNA (nucleoside-2'-O-)-methyltransferase 2</fullName>
        <ecNumber evidence="2">2.1.1.296</ecNumber>
    </recommendedName>
</protein>
<evidence type="ECO:0000256" key="2">
    <source>
        <dbReference type="ARBA" id="ARBA00012770"/>
    </source>
</evidence>
<dbReference type="OrthoDB" id="106784at2759"/>
<dbReference type="Pfam" id="PF03098">
    <property type="entry name" value="An_peroxidase"/>
    <property type="match status" value="1"/>
</dbReference>
<dbReference type="PANTHER" id="PTHR11475:SF109">
    <property type="entry name" value="CHORION PEROXIDASE-LIKE PROTEIN"/>
    <property type="match status" value="1"/>
</dbReference>
<keyword evidence="8 12" id="KW-0863">Zinc-finger</keyword>
<feature type="region of interest" description="Disordered" evidence="14">
    <location>
        <begin position="436"/>
        <end position="604"/>
    </location>
</feature>
<dbReference type="SUPFAM" id="SSF48113">
    <property type="entry name" value="Heme-dependent peroxidases"/>
    <property type="match status" value="1"/>
</dbReference>
<feature type="compositionally biased region" description="Basic residues" evidence="14">
    <location>
        <begin position="2503"/>
        <end position="2522"/>
    </location>
</feature>
<dbReference type="Pfam" id="PF13923">
    <property type="entry name" value="zf-C3HC4_2"/>
    <property type="match status" value="1"/>
</dbReference>
<evidence type="ECO:0000256" key="10">
    <source>
        <dbReference type="ARBA" id="ARBA00049477"/>
    </source>
</evidence>
<dbReference type="SMART" id="SM01180">
    <property type="entry name" value="DWNN"/>
    <property type="match status" value="1"/>
</dbReference>
<keyword evidence="11" id="KW-0408">Iron</keyword>
<feature type="region of interest" description="Disordered" evidence="14">
    <location>
        <begin position="2501"/>
        <end position="2530"/>
    </location>
</feature>
<dbReference type="EC" id="2.1.1.296" evidence="2"/>
<comment type="caution">
    <text evidence="19">The sequence shown here is derived from an EMBL/GenBank/DDBJ whole genome shotgun (WGS) entry which is preliminary data.</text>
</comment>
<feature type="binding site" evidence="13">
    <location>
        <position position="1246"/>
    </location>
    <ligand>
        <name>S-adenosyl-L-methionine</name>
        <dbReference type="ChEBI" id="CHEBI:59789"/>
    </ligand>
</feature>
<dbReference type="CDD" id="cd09823">
    <property type="entry name" value="peroxinectin_like"/>
    <property type="match status" value="1"/>
</dbReference>
<dbReference type="FunFam" id="1.10.640.10:FF:000003">
    <property type="entry name" value="chorion peroxidase"/>
    <property type="match status" value="1"/>
</dbReference>
<dbReference type="Pfam" id="PF01728">
    <property type="entry name" value="FtsJ"/>
    <property type="match status" value="1"/>
</dbReference>
<dbReference type="InterPro" id="IPR002877">
    <property type="entry name" value="RNA_MeTrfase_FtsJ_dom"/>
</dbReference>
<feature type="region of interest" description="Disordered" evidence="14">
    <location>
        <begin position="1738"/>
        <end position="1772"/>
    </location>
</feature>
<evidence type="ECO:0000256" key="1">
    <source>
        <dbReference type="ARBA" id="ARBA00004613"/>
    </source>
</evidence>
<evidence type="ECO:0000256" key="3">
    <source>
        <dbReference type="ARBA" id="ARBA00021134"/>
    </source>
</evidence>
<dbReference type="GO" id="GO:0008270">
    <property type="term" value="F:zinc ion binding"/>
    <property type="evidence" value="ECO:0007669"/>
    <property type="project" value="UniProtKB-KW"/>
</dbReference>
<dbReference type="InterPro" id="IPR036875">
    <property type="entry name" value="Znf_CCHC_sf"/>
</dbReference>
<dbReference type="SUPFAM" id="SSF57756">
    <property type="entry name" value="Retrovirus zinc finger-like domains"/>
    <property type="match status" value="1"/>
</dbReference>
<feature type="compositionally biased region" description="Basic and acidic residues" evidence="14">
    <location>
        <begin position="933"/>
        <end position="949"/>
    </location>
</feature>
<keyword evidence="7" id="KW-0732">Signal</keyword>
<dbReference type="InterPro" id="IPR001878">
    <property type="entry name" value="Znf_CCHC"/>
</dbReference>
<feature type="active site" description="Proton acceptor" evidence="13">
    <location>
        <position position="1286"/>
    </location>
</feature>
<dbReference type="GO" id="GO:0005576">
    <property type="term" value="C:extracellular region"/>
    <property type="evidence" value="ECO:0007669"/>
    <property type="project" value="UniProtKB-SubCell"/>
</dbReference>
<gene>
    <name evidence="19" type="ORF">CLODIP_2_CD11674</name>
</gene>
<feature type="compositionally biased region" description="Basic and acidic residues" evidence="14">
    <location>
        <begin position="956"/>
        <end position="968"/>
    </location>
</feature>
<dbReference type="Gene3D" id="3.30.40.10">
    <property type="entry name" value="Zinc/RING finger domain, C3HC4 (zinc finger)"/>
    <property type="match status" value="1"/>
</dbReference>
<feature type="compositionally biased region" description="Basic and acidic residues" evidence="14">
    <location>
        <begin position="368"/>
        <end position="387"/>
    </location>
</feature>
<dbReference type="GO" id="GO:0004601">
    <property type="term" value="F:peroxidase activity"/>
    <property type="evidence" value="ECO:0007669"/>
    <property type="project" value="UniProtKB-KW"/>
</dbReference>
<feature type="compositionally biased region" description="Basic residues" evidence="14">
    <location>
        <begin position="552"/>
        <end position="576"/>
    </location>
</feature>
<dbReference type="PROSITE" id="PS50158">
    <property type="entry name" value="ZF_CCHC"/>
    <property type="match status" value="1"/>
</dbReference>
<dbReference type="GO" id="GO:0003676">
    <property type="term" value="F:nucleic acid binding"/>
    <property type="evidence" value="ECO:0007669"/>
    <property type="project" value="InterPro"/>
</dbReference>
<dbReference type="GO" id="GO:0020037">
    <property type="term" value="F:heme binding"/>
    <property type="evidence" value="ECO:0007669"/>
    <property type="project" value="InterPro"/>
</dbReference>
<evidence type="ECO:0000256" key="5">
    <source>
        <dbReference type="ARBA" id="ARBA00022559"/>
    </source>
</evidence>
<dbReference type="PROSITE" id="PS50292">
    <property type="entry name" value="PEROXIDASE_3"/>
    <property type="match status" value="1"/>
</dbReference>
<keyword evidence="13" id="KW-0949">S-adenosyl-L-methionine</keyword>
<evidence type="ECO:0000256" key="14">
    <source>
        <dbReference type="SAM" id="MobiDB-lite"/>
    </source>
</evidence>
<feature type="domain" description="Adrift-type SAM-dependent 2'-O-MTase" evidence="18">
    <location>
        <begin position="1122"/>
        <end position="1333"/>
    </location>
</feature>
<evidence type="ECO:0000313" key="20">
    <source>
        <dbReference type="Proteomes" id="UP000494165"/>
    </source>
</evidence>
<evidence type="ECO:0000256" key="11">
    <source>
        <dbReference type="PIRSR" id="PIRSR619791-2"/>
    </source>
</evidence>
<evidence type="ECO:0000259" key="16">
    <source>
        <dbReference type="PROSITE" id="PS50158"/>
    </source>
</evidence>
<keyword evidence="13" id="KW-0808">Transferase</keyword>
<dbReference type="InterPro" id="IPR014891">
    <property type="entry name" value="DWNN_domain"/>
</dbReference>
<dbReference type="PROSITE" id="PS51282">
    <property type="entry name" value="DWNN"/>
    <property type="match status" value="1"/>
</dbReference>
<keyword evidence="6 11" id="KW-0349">Heme</keyword>
<feature type="compositionally biased region" description="Basic residues" evidence="14">
    <location>
        <begin position="1038"/>
        <end position="1048"/>
    </location>
</feature>
<evidence type="ECO:0000259" key="17">
    <source>
        <dbReference type="PROSITE" id="PS51282"/>
    </source>
</evidence>
<evidence type="ECO:0000256" key="7">
    <source>
        <dbReference type="ARBA" id="ARBA00022729"/>
    </source>
</evidence>
<dbReference type="PRINTS" id="PR00457">
    <property type="entry name" value="ANPEROXIDASE"/>
</dbReference>
<feature type="domain" description="CCHC-type" evidence="16">
    <location>
        <begin position="162"/>
        <end position="177"/>
    </location>
</feature>
<feature type="compositionally biased region" description="Basic residues" evidence="14">
    <location>
        <begin position="587"/>
        <end position="603"/>
    </location>
</feature>
<feature type="region of interest" description="Disordered" evidence="14">
    <location>
        <begin position="768"/>
        <end position="911"/>
    </location>
</feature>